<accession>A0A9Q8PHZ7</accession>
<dbReference type="AlphaFoldDB" id="A0A9Q8PHZ7"/>
<keyword evidence="2" id="KW-1185">Reference proteome</keyword>
<name>A0A9Q8PHZ7_PASFU</name>
<organism evidence="1 2">
    <name type="scientific">Passalora fulva</name>
    <name type="common">Tomato leaf mold</name>
    <name type="synonym">Cladosporium fulvum</name>
    <dbReference type="NCBI Taxonomy" id="5499"/>
    <lineage>
        <taxon>Eukaryota</taxon>
        <taxon>Fungi</taxon>
        <taxon>Dikarya</taxon>
        <taxon>Ascomycota</taxon>
        <taxon>Pezizomycotina</taxon>
        <taxon>Dothideomycetes</taxon>
        <taxon>Dothideomycetidae</taxon>
        <taxon>Mycosphaerellales</taxon>
        <taxon>Mycosphaerellaceae</taxon>
        <taxon>Fulvia</taxon>
    </lineage>
</organism>
<protein>
    <recommendedName>
        <fullName evidence="3">F-box domain-containing protein</fullName>
    </recommendedName>
</protein>
<dbReference type="SUPFAM" id="SSF81383">
    <property type="entry name" value="F-box domain"/>
    <property type="match status" value="1"/>
</dbReference>
<gene>
    <name evidence="1" type="ORF">CLAFUR5_12447</name>
</gene>
<proteinExistence type="predicted"/>
<dbReference type="RefSeq" id="XP_047767232.1">
    <property type="nucleotide sequence ID" value="XM_047911595.1"/>
</dbReference>
<dbReference type="GeneID" id="71992325"/>
<dbReference type="EMBL" id="CP090172">
    <property type="protein sequence ID" value="UJO22866.1"/>
    <property type="molecule type" value="Genomic_DNA"/>
</dbReference>
<reference evidence="1" key="2">
    <citation type="journal article" date="2022" name="Microb. Genom.">
        <title>A chromosome-scale genome assembly of the tomato pathogen Cladosporium fulvum reveals a compartmentalized genome architecture and the presence of a dispensable chromosome.</title>
        <authorList>
            <person name="Zaccaron A.Z."/>
            <person name="Chen L.H."/>
            <person name="Samaras A."/>
            <person name="Stergiopoulos I."/>
        </authorList>
    </citation>
    <scope>NUCLEOTIDE SEQUENCE</scope>
    <source>
        <strain evidence="1">Race5_Kim</strain>
    </source>
</reference>
<dbReference type="OrthoDB" id="3800738at2759"/>
<evidence type="ECO:0008006" key="3">
    <source>
        <dbReference type="Google" id="ProtNLM"/>
    </source>
</evidence>
<evidence type="ECO:0000313" key="2">
    <source>
        <dbReference type="Proteomes" id="UP000756132"/>
    </source>
</evidence>
<dbReference type="Proteomes" id="UP000756132">
    <property type="component" value="Chromosome 10"/>
</dbReference>
<sequence length="245" mass="27364">MTSPSEASALDATAVEESTVSSAVARVFGIHELAEMILEKLPTKDVLKTQRACRAFRDMIVGSSRIRAGCVVFDNLCQPVHPFDNLLNFKTAPGTSMITHYSDYDRCWESRRYGRDGSLYLYYKVDSSEPTLAVGRGMARLQKYRAKTCGIVTLRPSKDSQDLGYAGGVLHSGFEDSWRRIQWSRYTPGVHLSVHSTCDRNHSVQEKKTFPTLGEIYDWMSSGRDFAKKRSCPGDGSGGLHSVEY</sequence>
<evidence type="ECO:0000313" key="1">
    <source>
        <dbReference type="EMBL" id="UJO22866.1"/>
    </source>
</evidence>
<dbReference type="KEGG" id="ffu:CLAFUR5_12447"/>
<reference evidence="1" key="1">
    <citation type="submission" date="2021-12" db="EMBL/GenBank/DDBJ databases">
        <authorList>
            <person name="Zaccaron A."/>
            <person name="Stergiopoulos I."/>
        </authorList>
    </citation>
    <scope>NUCLEOTIDE SEQUENCE</scope>
    <source>
        <strain evidence="1">Race5_Kim</strain>
    </source>
</reference>
<dbReference type="InterPro" id="IPR036047">
    <property type="entry name" value="F-box-like_dom_sf"/>
</dbReference>